<protein>
    <submittedName>
        <fullName evidence="5">Lrp/AsnC family transcriptional regulator</fullName>
    </submittedName>
</protein>
<dbReference type="PROSITE" id="PS50956">
    <property type="entry name" value="HTH_ASNC_2"/>
    <property type="match status" value="1"/>
</dbReference>
<dbReference type="InterPro" id="IPR019888">
    <property type="entry name" value="Tscrpt_reg_AsnC-like"/>
</dbReference>
<reference evidence="5 6" key="1">
    <citation type="submission" date="2020-07" db="EMBL/GenBank/DDBJ databases">
        <title>Gai3-2, isolated from salt lake.</title>
        <authorList>
            <person name="Cui H."/>
            <person name="Shi X."/>
        </authorList>
    </citation>
    <scope>NUCLEOTIDE SEQUENCE [LARGE SCALE GENOMIC DNA]</scope>
    <source>
        <strain evidence="5 6">Gai3-2</strain>
    </source>
</reference>
<keyword evidence="3" id="KW-0804">Transcription</keyword>
<feature type="domain" description="HTH asnC-type" evidence="4">
    <location>
        <begin position="11"/>
        <end position="72"/>
    </location>
</feature>
<proteinExistence type="predicted"/>
<dbReference type="RefSeq" id="WP_179170459.1">
    <property type="nucleotide sequence ID" value="NZ_CP058529.1"/>
</dbReference>
<dbReference type="KEGG" id="halg:HUG10_15640"/>
<accession>A0A7D5GDF4</accession>
<dbReference type="InterPro" id="IPR000485">
    <property type="entry name" value="AsnC-type_HTH_dom"/>
</dbReference>
<dbReference type="PANTHER" id="PTHR30154:SF34">
    <property type="entry name" value="TRANSCRIPTIONAL REGULATOR AZLB"/>
    <property type="match status" value="1"/>
</dbReference>
<dbReference type="GO" id="GO:0043565">
    <property type="term" value="F:sequence-specific DNA binding"/>
    <property type="evidence" value="ECO:0007669"/>
    <property type="project" value="InterPro"/>
</dbReference>
<dbReference type="GO" id="GO:0005829">
    <property type="term" value="C:cytosol"/>
    <property type="evidence" value="ECO:0007669"/>
    <property type="project" value="TreeGrafter"/>
</dbReference>
<dbReference type="Gene3D" id="1.10.10.10">
    <property type="entry name" value="Winged helix-like DNA-binding domain superfamily/Winged helix DNA-binding domain"/>
    <property type="match status" value="1"/>
</dbReference>
<dbReference type="OrthoDB" id="183514at2157"/>
<dbReference type="Gene3D" id="3.30.70.920">
    <property type="match status" value="1"/>
</dbReference>
<evidence type="ECO:0000256" key="2">
    <source>
        <dbReference type="ARBA" id="ARBA00023125"/>
    </source>
</evidence>
<dbReference type="SMART" id="SM00344">
    <property type="entry name" value="HTH_ASNC"/>
    <property type="match status" value="1"/>
</dbReference>
<keyword evidence="6" id="KW-1185">Reference proteome</keyword>
<keyword evidence="1" id="KW-0805">Transcription regulation</keyword>
<dbReference type="InterPro" id="IPR011008">
    <property type="entry name" value="Dimeric_a/b-barrel"/>
</dbReference>
<dbReference type="Pfam" id="PF13412">
    <property type="entry name" value="HTH_24"/>
    <property type="match status" value="1"/>
</dbReference>
<evidence type="ECO:0000313" key="6">
    <source>
        <dbReference type="Proteomes" id="UP000509750"/>
    </source>
</evidence>
<dbReference type="CDD" id="cd00090">
    <property type="entry name" value="HTH_ARSR"/>
    <property type="match status" value="1"/>
</dbReference>
<dbReference type="EMBL" id="CP058529">
    <property type="protein sequence ID" value="QLG28885.1"/>
    <property type="molecule type" value="Genomic_DNA"/>
</dbReference>
<dbReference type="InterPro" id="IPR036390">
    <property type="entry name" value="WH_DNA-bd_sf"/>
</dbReference>
<dbReference type="AlphaFoldDB" id="A0A7D5GDF4"/>
<gene>
    <name evidence="5" type="ORF">HUG10_15640</name>
</gene>
<evidence type="ECO:0000256" key="1">
    <source>
        <dbReference type="ARBA" id="ARBA00023015"/>
    </source>
</evidence>
<dbReference type="GO" id="GO:0043200">
    <property type="term" value="P:response to amino acid"/>
    <property type="evidence" value="ECO:0007669"/>
    <property type="project" value="TreeGrafter"/>
</dbReference>
<evidence type="ECO:0000256" key="3">
    <source>
        <dbReference type="ARBA" id="ARBA00023163"/>
    </source>
</evidence>
<sequence>MNDALRTAPNLDETDLAILERVETDFDVSLETLAEELDLSKSAIHYRLNKLKDNDVIEGITADVDPLAFGLEMVAITDVSVTHEQGYSEDIGEALAGLEGVDQVYYTLGDIDFVVISRVQTREQLNELIDRIVAIGGVNETSSKFVMREFENERSVTANLTPAAREAVLEPSTD</sequence>
<dbReference type="SUPFAM" id="SSF54909">
    <property type="entry name" value="Dimeric alpha+beta barrel"/>
    <property type="match status" value="1"/>
</dbReference>
<name>A0A7D5GDF4_9EURY</name>
<evidence type="ECO:0000259" key="4">
    <source>
        <dbReference type="PROSITE" id="PS50956"/>
    </source>
</evidence>
<dbReference type="InterPro" id="IPR011991">
    <property type="entry name" value="ArsR-like_HTH"/>
</dbReference>
<dbReference type="InterPro" id="IPR019887">
    <property type="entry name" value="Tscrpt_reg_AsnC/Lrp_C"/>
</dbReference>
<organism evidence="5 6">
    <name type="scientific">Halorarum halophilum</name>
    <dbReference type="NCBI Taxonomy" id="2743090"/>
    <lineage>
        <taxon>Archaea</taxon>
        <taxon>Methanobacteriati</taxon>
        <taxon>Methanobacteriota</taxon>
        <taxon>Stenosarchaea group</taxon>
        <taxon>Halobacteria</taxon>
        <taxon>Halobacteriales</taxon>
        <taxon>Haloferacaceae</taxon>
        <taxon>Halorarum</taxon>
    </lineage>
</organism>
<keyword evidence="2" id="KW-0238">DNA-binding</keyword>
<dbReference type="Proteomes" id="UP000509750">
    <property type="component" value="Chromosome"/>
</dbReference>
<dbReference type="Pfam" id="PF01037">
    <property type="entry name" value="AsnC_trans_reg"/>
    <property type="match status" value="1"/>
</dbReference>
<evidence type="ECO:0000313" key="5">
    <source>
        <dbReference type="EMBL" id="QLG28885.1"/>
    </source>
</evidence>
<dbReference type="SUPFAM" id="SSF46785">
    <property type="entry name" value="Winged helix' DNA-binding domain"/>
    <property type="match status" value="1"/>
</dbReference>
<dbReference type="GeneID" id="56030295"/>
<dbReference type="PANTHER" id="PTHR30154">
    <property type="entry name" value="LEUCINE-RESPONSIVE REGULATORY PROTEIN"/>
    <property type="match status" value="1"/>
</dbReference>
<dbReference type="InterPro" id="IPR036388">
    <property type="entry name" value="WH-like_DNA-bd_sf"/>
</dbReference>